<evidence type="ECO:0000313" key="3">
    <source>
        <dbReference type="Proteomes" id="UP000282574"/>
    </source>
</evidence>
<protein>
    <submittedName>
        <fullName evidence="2">Uncharacterized protein</fullName>
    </submittedName>
</protein>
<organism evidence="2 3">
    <name type="scientific">Chroococcidiopsis cubana SAG 39.79</name>
    <dbReference type="NCBI Taxonomy" id="388085"/>
    <lineage>
        <taxon>Bacteria</taxon>
        <taxon>Bacillati</taxon>
        <taxon>Cyanobacteriota</taxon>
        <taxon>Cyanophyceae</taxon>
        <taxon>Chroococcidiopsidales</taxon>
        <taxon>Chroococcidiopsidaceae</taxon>
        <taxon>Chroococcidiopsis</taxon>
    </lineage>
</organism>
<gene>
    <name evidence="2" type="ORF">DSM107010_05540</name>
</gene>
<accession>A0AB37URM0</accession>
<feature type="transmembrane region" description="Helical" evidence="1">
    <location>
        <begin position="132"/>
        <end position="152"/>
    </location>
</feature>
<evidence type="ECO:0000256" key="1">
    <source>
        <dbReference type="SAM" id="Phobius"/>
    </source>
</evidence>
<keyword evidence="1" id="KW-1133">Transmembrane helix</keyword>
<dbReference type="RefSeq" id="WP_106165809.1">
    <property type="nucleotide sequence ID" value="NZ_JAVKZF010000005.1"/>
</dbReference>
<dbReference type="EMBL" id="RSCK01000003">
    <property type="protein sequence ID" value="RUT14071.1"/>
    <property type="molecule type" value="Genomic_DNA"/>
</dbReference>
<sequence length="192" mass="20430">MLVQRINKSCVGEEIRSRLAQLKSKSYKTSFLLTLYVVATDFLFNSVPFTLLTVLAIGMAIICNRVPKQKMQHYYIAVLSLGTALLIPSSTVLAQNTPRQNQGSGGGGIFGNLPQIFSNAAGATGGGTITKIFAVIGAALACIAIFTFFQGITRMRDGSEFGTAMGPFLWCLTFAAGCPLIILLFTGGNTGF</sequence>
<keyword evidence="1" id="KW-0472">Membrane</keyword>
<evidence type="ECO:0000313" key="2">
    <source>
        <dbReference type="EMBL" id="RUT14071.1"/>
    </source>
</evidence>
<dbReference type="Proteomes" id="UP000282574">
    <property type="component" value="Unassembled WGS sequence"/>
</dbReference>
<dbReference type="AlphaFoldDB" id="A0AB37URM0"/>
<feature type="transmembrane region" description="Helical" evidence="1">
    <location>
        <begin position="74"/>
        <end position="94"/>
    </location>
</feature>
<reference evidence="2 3" key="1">
    <citation type="journal article" date="2019" name="Genome Biol. Evol.">
        <title>Day and night: Metabolic profiles and evolutionary relationships of six axenic non-marine cyanobacteria.</title>
        <authorList>
            <person name="Will S.E."/>
            <person name="Henke P."/>
            <person name="Boedeker C."/>
            <person name="Huang S."/>
            <person name="Brinkmann H."/>
            <person name="Rohde M."/>
            <person name="Jarek M."/>
            <person name="Friedl T."/>
            <person name="Seufert S."/>
            <person name="Schumacher M."/>
            <person name="Overmann J."/>
            <person name="Neumann-Schaal M."/>
            <person name="Petersen J."/>
        </authorList>
    </citation>
    <scope>NUCLEOTIDE SEQUENCE [LARGE SCALE GENOMIC DNA]</scope>
    <source>
        <strain evidence="2 3">SAG 39.79</strain>
    </source>
</reference>
<proteinExistence type="predicted"/>
<keyword evidence="3" id="KW-1185">Reference proteome</keyword>
<feature type="transmembrane region" description="Helical" evidence="1">
    <location>
        <begin position="42"/>
        <end position="62"/>
    </location>
</feature>
<feature type="transmembrane region" description="Helical" evidence="1">
    <location>
        <begin position="164"/>
        <end position="185"/>
    </location>
</feature>
<comment type="caution">
    <text evidence="2">The sequence shown here is derived from an EMBL/GenBank/DDBJ whole genome shotgun (WGS) entry which is preliminary data.</text>
</comment>
<keyword evidence="1" id="KW-0812">Transmembrane</keyword>
<name>A0AB37URM0_9CYAN</name>